<evidence type="ECO:0000313" key="1">
    <source>
        <dbReference type="EMBL" id="SVB18893.1"/>
    </source>
</evidence>
<proteinExistence type="predicted"/>
<organism evidence="1">
    <name type="scientific">marine metagenome</name>
    <dbReference type="NCBI Taxonomy" id="408172"/>
    <lineage>
        <taxon>unclassified sequences</taxon>
        <taxon>metagenomes</taxon>
        <taxon>ecological metagenomes</taxon>
    </lineage>
</organism>
<name>A0A382C0Q3_9ZZZZ</name>
<protein>
    <submittedName>
        <fullName evidence="1">Uncharacterized protein</fullName>
    </submittedName>
</protein>
<dbReference type="AlphaFoldDB" id="A0A382C0Q3"/>
<gene>
    <name evidence="1" type="ORF">METZ01_LOCUS171747</name>
</gene>
<reference evidence="1" key="1">
    <citation type="submission" date="2018-05" db="EMBL/GenBank/DDBJ databases">
        <authorList>
            <person name="Lanie J.A."/>
            <person name="Ng W.-L."/>
            <person name="Kazmierczak K.M."/>
            <person name="Andrzejewski T.M."/>
            <person name="Davidsen T.M."/>
            <person name="Wayne K.J."/>
            <person name="Tettelin H."/>
            <person name="Glass J.I."/>
            <person name="Rusch D."/>
            <person name="Podicherti R."/>
            <person name="Tsui H.-C.T."/>
            <person name="Winkler M.E."/>
        </authorList>
    </citation>
    <scope>NUCLEOTIDE SEQUENCE</scope>
</reference>
<dbReference type="EMBL" id="UINC01031981">
    <property type="protein sequence ID" value="SVB18893.1"/>
    <property type="molecule type" value="Genomic_DNA"/>
</dbReference>
<sequence length="94" mass="10757">MLKLMLLCPVFTFNLEGETMPVTWKYAIAYQHDNPMYKPVEIYPAGHDTHQNVPVYVLSSTEYDTAEEAGKALEDPVTSFIFQNPVIIKVEYIT</sequence>
<accession>A0A382C0Q3</accession>